<gene>
    <name evidence="1" type="ORF">JYK14_03320</name>
</gene>
<sequence>MVHDFVQKVDQIAVDRRDFYVSPSRWNTSRVSVSLNWMSIQFSAANQASVPRAPGVYSFVVRRENGHFPPHGFIMYVGITTRTLRKRYGEYLDEMRRGKRPRVYYMLNKYPDDLYFNYVSLQPETADLEQLELDLNDAILPPVVTKDFTAEIRDLVSALR</sequence>
<protein>
    <recommendedName>
        <fullName evidence="3">GIY-YIG domain-containing protein</fullName>
    </recommendedName>
</protein>
<dbReference type="Proteomes" id="UP001523392">
    <property type="component" value="Unassembled WGS sequence"/>
</dbReference>
<keyword evidence="2" id="KW-1185">Reference proteome</keyword>
<organism evidence="1 2">
    <name type="scientific">Siccirubricoccus soli</name>
    <dbReference type="NCBI Taxonomy" id="2899147"/>
    <lineage>
        <taxon>Bacteria</taxon>
        <taxon>Pseudomonadati</taxon>
        <taxon>Pseudomonadota</taxon>
        <taxon>Alphaproteobacteria</taxon>
        <taxon>Acetobacterales</taxon>
        <taxon>Roseomonadaceae</taxon>
        <taxon>Siccirubricoccus</taxon>
    </lineage>
</organism>
<proteinExistence type="predicted"/>
<evidence type="ECO:0000313" key="1">
    <source>
        <dbReference type="EMBL" id="MCO6415206.1"/>
    </source>
</evidence>
<comment type="caution">
    <text evidence="1">The sequence shown here is derived from an EMBL/GenBank/DDBJ whole genome shotgun (WGS) entry which is preliminary data.</text>
</comment>
<dbReference type="RefSeq" id="WP_252951802.1">
    <property type="nucleotide sequence ID" value="NZ_JAFIRR010000016.1"/>
</dbReference>
<reference evidence="1 2" key="1">
    <citation type="submission" date="2021-12" db="EMBL/GenBank/DDBJ databases">
        <title>Siccirubricoccus leaddurans sp. nov., a high concentration Zn2+ tolerance bacterium.</title>
        <authorList>
            <person name="Cao Y."/>
        </authorList>
    </citation>
    <scope>NUCLEOTIDE SEQUENCE [LARGE SCALE GENOMIC DNA]</scope>
    <source>
        <strain evidence="1 2">KC 17139</strain>
    </source>
</reference>
<accession>A0ABT1CZW6</accession>
<dbReference type="EMBL" id="JAFIRR010000016">
    <property type="protein sequence ID" value="MCO6415206.1"/>
    <property type="molecule type" value="Genomic_DNA"/>
</dbReference>
<evidence type="ECO:0008006" key="3">
    <source>
        <dbReference type="Google" id="ProtNLM"/>
    </source>
</evidence>
<name>A0ABT1CZW6_9PROT</name>
<evidence type="ECO:0000313" key="2">
    <source>
        <dbReference type="Proteomes" id="UP001523392"/>
    </source>
</evidence>